<name>A0A448TUV9_9PAST</name>
<organism evidence="8 9">
    <name type="scientific">Actinobacillus delphinicola</name>
    <dbReference type="NCBI Taxonomy" id="51161"/>
    <lineage>
        <taxon>Bacteria</taxon>
        <taxon>Pseudomonadati</taxon>
        <taxon>Pseudomonadota</taxon>
        <taxon>Gammaproteobacteria</taxon>
        <taxon>Pasteurellales</taxon>
        <taxon>Pasteurellaceae</taxon>
        <taxon>Actinobacillus</taxon>
    </lineage>
</organism>
<feature type="transmembrane region" description="Helical" evidence="7">
    <location>
        <begin position="224"/>
        <end position="243"/>
    </location>
</feature>
<feature type="transmembrane region" description="Helical" evidence="7">
    <location>
        <begin position="150"/>
        <end position="171"/>
    </location>
</feature>
<keyword evidence="5 7" id="KW-1133">Transmembrane helix</keyword>
<dbReference type="Gene3D" id="1.20.1630.10">
    <property type="entry name" value="Formate dehydrogenase/DMSO reductase domain"/>
    <property type="match status" value="1"/>
</dbReference>
<sequence length="320" mass="36089">MTTPFHFPSLVWGESIAIYLFLLGISAGSTMMIILLKRAGLIHGELSQNYLIKINAFLAPITVICGLTLLIFHLARPWTFWKLMFHYSHTSIMSCGVMLFQGYFITLTLWLLHIYQTQVKQLIQHRFPSLMAFANFAYRIIGYIQGIVEFLLLLIAIALGAYTGFLLSALISYPMLNNPVLPVLFLASGMSSGIASLTLCALFFTKTNPQDTLLVWLHKVERFVLLTELFLLFAYFFGLYLGGGQKTQSFYTALGHGFWAQVFWIGVVFIGILLPLGLNQFSKPSLRHRKSFVYLVAGSTLFGVLCLRFFILYAGQMTLA</sequence>
<dbReference type="Proteomes" id="UP000279799">
    <property type="component" value="Chromosome"/>
</dbReference>
<feature type="transmembrane region" description="Helical" evidence="7">
    <location>
        <begin position="16"/>
        <end position="36"/>
    </location>
</feature>
<evidence type="ECO:0000256" key="1">
    <source>
        <dbReference type="ARBA" id="ARBA00004651"/>
    </source>
</evidence>
<evidence type="ECO:0000256" key="2">
    <source>
        <dbReference type="ARBA" id="ARBA00008929"/>
    </source>
</evidence>
<dbReference type="PANTHER" id="PTHR34856">
    <property type="entry name" value="PROTEIN NRFD"/>
    <property type="match status" value="1"/>
</dbReference>
<keyword evidence="3" id="KW-1003">Cell membrane</keyword>
<dbReference type="GO" id="GO:0005886">
    <property type="term" value="C:plasma membrane"/>
    <property type="evidence" value="ECO:0007669"/>
    <property type="project" value="UniProtKB-SubCell"/>
</dbReference>
<dbReference type="InterPro" id="IPR017566">
    <property type="entry name" value="NrfD"/>
</dbReference>
<dbReference type="EMBL" id="LR134510">
    <property type="protein sequence ID" value="VEJ09708.1"/>
    <property type="molecule type" value="Genomic_DNA"/>
</dbReference>
<keyword evidence="4 7" id="KW-0812">Transmembrane</keyword>
<feature type="transmembrane region" description="Helical" evidence="7">
    <location>
        <begin position="292"/>
        <end position="314"/>
    </location>
</feature>
<dbReference type="OrthoDB" id="31166at2"/>
<evidence type="ECO:0000256" key="4">
    <source>
        <dbReference type="ARBA" id="ARBA00022692"/>
    </source>
</evidence>
<dbReference type="KEGG" id="adp:NCTC12871_01191"/>
<evidence type="ECO:0000256" key="6">
    <source>
        <dbReference type="ARBA" id="ARBA00023136"/>
    </source>
</evidence>
<keyword evidence="6 7" id="KW-0472">Membrane</keyword>
<dbReference type="RefSeq" id="WP_126599867.1">
    <property type="nucleotide sequence ID" value="NZ_LR134510.1"/>
</dbReference>
<dbReference type="InterPro" id="IPR052049">
    <property type="entry name" value="Electron_transfer_protein"/>
</dbReference>
<feature type="transmembrane region" description="Helical" evidence="7">
    <location>
        <begin position="87"/>
        <end position="115"/>
    </location>
</feature>
<evidence type="ECO:0000256" key="5">
    <source>
        <dbReference type="ARBA" id="ARBA00022989"/>
    </source>
</evidence>
<comment type="similarity">
    <text evidence="2">Belongs to the NrfD family.</text>
</comment>
<gene>
    <name evidence="8" type="ORF">NCTC12871_01191</name>
</gene>
<protein>
    <submittedName>
        <fullName evidence="8">Polysulfide reductase NrfD</fullName>
    </submittedName>
</protein>
<reference evidence="8 9" key="1">
    <citation type="submission" date="2018-12" db="EMBL/GenBank/DDBJ databases">
        <authorList>
            <consortium name="Pathogen Informatics"/>
        </authorList>
    </citation>
    <scope>NUCLEOTIDE SEQUENCE [LARGE SCALE GENOMIC DNA]</scope>
    <source>
        <strain evidence="8 9">NCTC12871</strain>
    </source>
</reference>
<proteinExistence type="inferred from homology"/>
<dbReference type="Pfam" id="PF03916">
    <property type="entry name" value="NrfD"/>
    <property type="match status" value="1"/>
</dbReference>
<evidence type="ECO:0000256" key="3">
    <source>
        <dbReference type="ARBA" id="ARBA00022475"/>
    </source>
</evidence>
<evidence type="ECO:0000313" key="8">
    <source>
        <dbReference type="EMBL" id="VEJ09708.1"/>
    </source>
</evidence>
<accession>A0A448TUV9</accession>
<comment type="subcellular location">
    <subcellularLocation>
        <location evidence="1">Cell membrane</location>
        <topology evidence="1">Multi-pass membrane protein</topology>
    </subcellularLocation>
</comment>
<dbReference type="InterPro" id="IPR005614">
    <property type="entry name" value="NrfD-like"/>
</dbReference>
<feature type="transmembrane region" description="Helical" evidence="7">
    <location>
        <begin position="250"/>
        <end position="272"/>
    </location>
</feature>
<keyword evidence="9" id="KW-1185">Reference proteome</keyword>
<evidence type="ECO:0000313" key="9">
    <source>
        <dbReference type="Proteomes" id="UP000279799"/>
    </source>
</evidence>
<evidence type="ECO:0000256" key="7">
    <source>
        <dbReference type="SAM" id="Phobius"/>
    </source>
</evidence>
<dbReference type="NCBIfam" id="TIGR03148">
    <property type="entry name" value="cyt_nit_nrfD"/>
    <property type="match status" value="1"/>
</dbReference>
<dbReference type="AlphaFoldDB" id="A0A448TUV9"/>
<feature type="transmembrane region" description="Helical" evidence="7">
    <location>
        <begin position="183"/>
        <end position="204"/>
    </location>
</feature>
<dbReference type="PANTHER" id="PTHR34856:SF2">
    <property type="entry name" value="PROTEIN NRFD"/>
    <property type="match status" value="1"/>
</dbReference>
<feature type="transmembrane region" description="Helical" evidence="7">
    <location>
        <begin position="57"/>
        <end position="75"/>
    </location>
</feature>